<comment type="caution">
    <text evidence="1">The sequence shown here is derived from an EMBL/GenBank/DDBJ whole genome shotgun (WGS) entry which is preliminary data.</text>
</comment>
<accession>A0A822YA13</accession>
<evidence type="ECO:0000313" key="1">
    <source>
        <dbReference type="EMBL" id="DAD29247.1"/>
    </source>
</evidence>
<name>A0A822YA13_NELNU</name>
<organism evidence="1 2">
    <name type="scientific">Nelumbo nucifera</name>
    <name type="common">Sacred lotus</name>
    <dbReference type="NCBI Taxonomy" id="4432"/>
    <lineage>
        <taxon>Eukaryota</taxon>
        <taxon>Viridiplantae</taxon>
        <taxon>Streptophyta</taxon>
        <taxon>Embryophyta</taxon>
        <taxon>Tracheophyta</taxon>
        <taxon>Spermatophyta</taxon>
        <taxon>Magnoliopsida</taxon>
        <taxon>Proteales</taxon>
        <taxon>Nelumbonaceae</taxon>
        <taxon>Nelumbo</taxon>
    </lineage>
</organism>
<dbReference type="AlphaFoldDB" id="A0A822YA13"/>
<protein>
    <submittedName>
        <fullName evidence="1">Uncharacterized protein</fullName>
    </submittedName>
</protein>
<dbReference type="Proteomes" id="UP000607653">
    <property type="component" value="Unassembled WGS sequence"/>
</dbReference>
<proteinExistence type="predicted"/>
<reference evidence="1 2" key="1">
    <citation type="journal article" date="2020" name="Mol. Biol. Evol.">
        <title>Distinct Expression and Methylation Patterns for Genes with Different Fates following a Single Whole-Genome Duplication in Flowering Plants.</title>
        <authorList>
            <person name="Shi T."/>
            <person name="Rahmani R.S."/>
            <person name="Gugger P.F."/>
            <person name="Wang M."/>
            <person name="Li H."/>
            <person name="Zhang Y."/>
            <person name="Li Z."/>
            <person name="Wang Q."/>
            <person name="Van de Peer Y."/>
            <person name="Marchal K."/>
            <person name="Chen J."/>
        </authorList>
    </citation>
    <scope>NUCLEOTIDE SEQUENCE [LARGE SCALE GENOMIC DNA]</scope>
    <source>
        <tissue evidence="1">Leaf</tissue>
    </source>
</reference>
<keyword evidence="2" id="KW-1185">Reference proteome</keyword>
<dbReference type="EMBL" id="DUZY01000002">
    <property type="protein sequence ID" value="DAD29247.1"/>
    <property type="molecule type" value="Genomic_DNA"/>
</dbReference>
<evidence type="ECO:0000313" key="2">
    <source>
        <dbReference type="Proteomes" id="UP000607653"/>
    </source>
</evidence>
<sequence length="165" mass="19061">MIELYLRTLEPPFSTFLKYHDFKYFKGIVTVEKIIERDFQSVSHVMTTGPPPSQEVNEVQAAYQQVRPSSRKRPVPPSQLDRWVMKKFTPLPMPLSQLLPQLAQEGYLVPLQPKPDVRATYIPKPLPQGFRLNKFCDYHQKTGHPTDQCVPLRLAIQNLIDSGIF</sequence>
<gene>
    <name evidence="1" type="ORF">HUJ06_030715</name>
</gene>